<feature type="signal peptide" evidence="5">
    <location>
        <begin position="1"/>
        <end position="23"/>
    </location>
</feature>
<proteinExistence type="predicted"/>
<dbReference type="Pfam" id="PF08479">
    <property type="entry name" value="POTRA_2"/>
    <property type="match status" value="1"/>
</dbReference>
<keyword evidence="5" id="KW-0732">Signal</keyword>
<gene>
    <name evidence="9" type="ORF">O4H49_19955</name>
</gene>
<accession>A0ABT4LPL1</accession>
<feature type="chain" id="PRO_5046980133" evidence="5">
    <location>
        <begin position="24"/>
        <end position="572"/>
    </location>
</feature>
<dbReference type="PANTHER" id="PTHR34597:SF3">
    <property type="entry name" value="OUTER MEMBRANE TRANSPORTER CDIB"/>
    <property type="match status" value="1"/>
</dbReference>
<evidence type="ECO:0000313" key="10">
    <source>
        <dbReference type="Proteomes" id="UP001069802"/>
    </source>
</evidence>
<feature type="region of interest" description="Disordered" evidence="4">
    <location>
        <begin position="54"/>
        <end position="76"/>
    </location>
</feature>
<keyword evidence="3" id="KW-0998">Cell outer membrane</keyword>
<feature type="domain" description="Polypeptide-transport-associated ShlB-type" evidence="7">
    <location>
        <begin position="82"/>
        <end position="154"/>
    </location>
</feature>
<organism evidence="9 10">
    <name type="scientific">Kiloniella laminariae</name>
    <dbReference type="NCBI Taxonomy" id="454162"/>
    <lineage>
        <taxon>Bacteria</taxon>
        <taxon>Pseudomonadati</taxon>
        <taxon>Pseudomonadota</taxon>
        <taxon>Alphaproteobacteria</taxon>
        <taxon>Rhodospirillales</taxon>
        <taxon>Kiloniellaceae</taxon>
        <taxon>Kiloniella</taxon>
    </lineage>
</organism>
<sequence length="572" mass="63442">MSKILSTAFASLFVLSLSVNAYAASPADLLIIQQKQQQILQQRENELRQLERERLQRQPGGLEITPLPETPPSSDEQTCTEIKQITVTGGDVLASAVQRITRDYEQRCLTITDINNLLKGLTNLFIEAGYVTTRAYIPAQDTSDSILDIEIIDGKINRLEKDGDWTPRYEFITAFPGLKGELLNIRDLEQGLDQINRLPSNNAKLKLVPGEKAGETIVLIDNRPAKRIRFSPGISNSGSKRTGELQSKFNGQADNLLGINDYWTVDFSKAFNSEKGADSRSFSGFVSLPYGYWTLSLSGDYFEYESEIKGDIETFNTRGNSRGYKAELDRVIHRDADSKTSLTLALEDKETRNFTKGSLLGTNSRELAIFGSRLNHSRKFQNGILSGSLEYQRGLKLFGALKDEPTAEDSPRAQFDKFDLSLNYYRPFSVAEQSLSWSSSAVAQWSPDNLYSTERISIGGQSTVRGFKEGSASGDVGGYLRNELSWSLPRTGLEVPDHIIGNASLFAAYDIGKIRSDNSDAFEHGTLQGAALGLRLNGGFASGSLVWARPLAAPDFVEQRNNEVYLDLKINF</sequence>
<dbReference type="PIRSF" id="PIRSF029745">
    <property type="entry name" value="FhaC"/>
    <property type="match status" value="1"/>
</dbReference>
<dbReference type="Pfam" id="PF03865">
    <property type="entry name" value="ShlB"/>
    <property type="match status" value="1"/>
</dbReference>
<reference evidence="9" key="1">
    <citation type="submission" date="2022-12" db="EMBL/GenBank/DDBJ databases">
        <title>Bacterial isolates from different developmental stages of Nematostella vectensis.</title>
        <authorList>
            <person name="Fraune S."/>
        </authorList>
    </citation>
    <scope>NUCLEOTIDE SEQUENCE</scope>
    <source>
        <strain evidence="9">G21630-S1</strain>
    </source>
</reference>
<dbReference type="Proteomes" id="UP001069802">
    <property type="component" value="Unassembled WGS sequence"/>
</dbReference>
<protein>
    <submittedName>
        <fullName evidence="9">ShlB/FhaC/HecB family hemolysin secretion/activation protein</fullName>
    </submittedName>
</protein>
<feature type="domain" description="ShlB POTRA" evidence="8">
    <location>
        <begin position="169"/>
        <end position="209"/>
    </location>
</feature>
<dbReference type="InterPro" id="IPR013686">
    <property type="entry name" value="Polypept-transport_assoc_ShlB"/>
</dbReference>
<dbReference type="Pfam" id="PF17287">
    <property type="entry name" value="POTRA_3"/>
    <property type="match status" value="1"/>
</dbReference>
<comment type="caution">
    <text evidence="9">The sequence shown here is derived from an EMBL/GenBank/DDBJ whole genome shotgun (WGS) entry which is preliminary data.</text>
</comment>
<dbReference type="PANTHER" id="PTHR34597">
    <property type="entry name" value="SLR1661 PROTEIN"/>
    <property type="match status" value="1"/>
</dbReference>
<evidence type="ECO:0000256" key="3">
    <source>
        <dbReference type="ARBA" id="ARBA00023237"/>
    </source>
</evidence>
<evidence type="ECO:0000259" key="7">
    <source>
        <dbReference type="Pfam" id="PF08479"/>
    </source>
</evidence>
<feature type="domain" description="Haemolysin activator HlyB C-terminal" evidence="6">
    <location>
        <begin position="214"/>
        <end position="536"/>
    </location>
</feature>
<evidence type="ECO:0000256" key="1">
    <source>
        <dbReference type="ARBA" id="ARBA00022452"/>
    </source>
</evidence>
<keyword evidence="10" id="KW-1185">Reference proteome</keyword>
<evidence type="ECO:0000259" key="8">
    <source>
        <dbReference type="Pfam" id="PF17287"/>
    </source>
</evidence>
<keyword evidence="2" id="KW-0812">Transmembrane</keyword>
<dbReference type="InterPro" id="IPR035251">
    <property type="entry name" value="ShlB_POTRA"/>
</dbReference>
<evidence type="ECO:0000256" key="5">
    <source>
        <dbReference type="SAM" id="SignalP"/>
    </source>
</evidence>
<dbReference type="InterPro" id="IPR027282">
    <property type="entry name" value="TPS"/>
</dbReference>
<keyword evidence="1" id="KW-0472">Membrane</keyword>
<dbReference type="EMBL" id="JAPWGY010000016">
    <property type="protein sequence ID" value="MCZ4283069.1"/>
    <property type="molecule type" value="Genomic_DNA"/>
</dbReference>
<dbReference type="InterPro" id="IPR051544">
    <property type="entry name" value="TPS_OM_transporter"/>
</dbReference>
<dbReference type="Gene3D" id="2.40.160.50">
    <property type="entry name" value="membrane protein fhac: a member of the omp85/tpsb transporter family"/>
    <property type="match status" value="1"/>
</dbReference>
<evidence type="ECO:0000256" key="2">
    <source>
        <dbReference type="ARBA" id="ARBA00022692"/>
    </source>
</evidence>
<name>A0ABT4LPL1_9PROT</name>
<dbReference type="RefSeq" id="WP_269425190.1">
    <property type="nucleotide sequence ID" value="NZ_JAPWGY010000016.1"/>
</dbReference>
<evidence type="ECO:0000313" key="9">
    <source>
        <dbReference type="EMBL" id="MCZ4283069.1"/>
    </source>
</evidence>
<evidence type="ECO:0000256" key="4">
    <source>
        <dbReference type="SAM" id="MobiDB-lite"/>
    </source>
</evidence>
<dbReference type="InterPro" id="IPR005565">
    <property type="entry name" value="Hemolysn_activator_HlyB_C"/>
</dbReference>
<keyword evidence="1" id="KW-1134">Transmembrane beta strand</keyword>
<dbReference type="Gene3D" id="3.10.20.310">
    <property type="entry name" value="membrane protein fhac"/>
    <property type="match status" value="1"/>
</dbReference>
<evidence type="ECO:0000259" key="6">
    <source>
        <dbReference type="Pfam" id="PF03865"/>
    </source>
</evidence>